<dbReference type="InterPro" id="IPR002048">
    <property type="entry name" value="EF_hand_dom"/>
</dbReference>
<keyword evidence="5 12" id="KW-0812">Transmembrane</keyword>
<accession>A0A7S4SEW3</accession>
<dbReference type="Gene3D" id="1.20.1530.20">
    <property type="match status" value="1"/>
</dbReference>
<feature type="transmembrane region" description="Helical" evidence="12">
    <location>
        <begin position="154"/>
        <end position="175"/>
    </location>
</feature>
<evidence type="ECO:0000256" key="9">
    <source>
        <dbReference type="ARBA" id="ARBA00023065"/>
    </source>
</evidence>
<dbReference type="Pfam" id="PF13499">
    <property type="entry name" value="EF-hand_7"/>
    <property type="match status" value="1"/>
</dbReference>
<evidence type="ECO:0000256" key="1">
    <source>
        <dbReference type="ARBA" id="ARBA00004127"/>
    </source>
</evidence>
<keyword evidence="2" id="KW-0813">Transport</keyword>
<organism evidence="15">
    <name type="scientific">Alexandrium monilatum</name>
    <dbReference type="NCBI Taxonomy" id="311494"/>
    <lineage>
        <taxon>Eukaryota</taxon>
        <taxon>Sar</taxon>
        <taxon>Alveolata</taxon>
        <taxon>Dinophyceae</taxon>
        <taxon>Gonyaulacales</taxon>
        <taxon>Pyrocystaceae</taxon>
        <taxon>Alexandrium</taxon>
    </lineage>
</organism>
<proteinExistence type="predicted"/>
<dbReference type="PANTHER" id="PTHR46157">
    <property type="entry name" value="K(+) EFFLUX ANTIPORTER 3, CHLOROPLASTIC"/>
    <property type="match status" value="1"/>
</dbReference>
<dbReference type="GO" id="GO:0016020">
    <property type="term" value="C:membrane"/>
    <property type="evidence" value="ECO:0007669"/>
    <property type="project" value="InterPro"/>
</dbReference>
<feature type="region of interest" description="Disordered" evidence="11">
    <location>
        <begin position="427"/>
        <end position="447"/>
    </location>
</feature>
<dbReference type="PROSITE" id="PS51201">
    <property type="entry name" value="RCK_N"/>
    <property type="match status" value="1"/>
</dbReference>
<dbReference type="Pfam" id="PF02254">
    <property type="entry name" value="TrkA_N"/>
    <property type="match status" value="1"/>
</dbReference>
<evidence type="ECO:0000256" key="4">
    <source>
        <dbReference type="ARBA" id="ARBA00022538"/>
    </source>
</evidence>
<keyword evidence="6" id="KW-0106">Calcium</keyword>
<keyword evidence="10 12" id="KW-0472">Membrane</keyword>
<reference evidence="15" key="1">
    <citation type="submission" date="2021-01" db="EMBL/GenBank/DDBJ databases">
        <authorList>
            <person name="Corre E."/>
            <person name="Pelletier E."/>
            <person name="Niang G."/>
            <person name="Scheremetjew M."/>
            <person name="Finn R."/>
            <person name="Kale V."/>
            <person name="Holt S."/>
            <person name="Cochrane G."/>
            <person name="Meng A."/>
            <person name="Brown T."/>
            <person name="Cohen L."/>
        </authorList>
    </citation>
    <scope>NUCLEOTIDE SEQUENCE</scope>
    <source>
        <strain evidence="15">CCMP3105</strain>
    </source>
</reference>
<feature type="transmembrane region" description="Helical" evidence="12">
    <location>
        <begin position="367"/>
        <end position="385"/>
    </location>
</feature>
<evidence type="ECO:0000256" key="3">
    <source>
        <dbReference type="ARBA" id="ARBA00022449"/>
    </source>
</evidence>
<dbReference type="InterPro" id="IPR006153">
    <property type="entry name" value="Cation/H_exchanger_TM"/>
</dbReference>
<dbReference type="SMART" id="SM00054">
    <property type="entry name" value="EFh"/>
    <property type="match status" value="2"/>
</dbReference>
<dbReference type="CDD" id="cd00051">
    <property type="entry name" value="EFh"/>
    <property type="match status" value="1"/>
</dbReference>
<evidence type="ECO:0008006" key="16">
    <source>
        <dbReference type="Google" id="ProtNLM"/>
    </source>
</evidence>
<sequence>MFPATLAGRPSVHGASSGVRRSLRGTVALRVVSSDVEVLGRDLLIFLAATTVAVPISQRSGITPILGFIIAGMVIGPAGLSLVGNTEVDVELGDFGILFLLFNEGLKLSVDRFNALVKFAVTIGFAQVVASTVAIALALTAVGDSLGIQSQGASSLFIISTAGALSSSAFALPVLRDNGWEEKRLGLATSGILQLQDLLVPALLAVVPIVQAGGGLENVALVLLKSSLGFGAVVVAGSFLLKKTFELIAETRSMDTFVATALLVAVGMGSLARACGLSQATGAFAAGVLLAGTDYRAQIQADIRPFQGILLGIFFMTAGAGLDPGIVVQNWPAVFSMVAALIAIKAAVLSLILLSSSSLNVRDTARMSLLLAGGGELAFVLFSLAKDLQVLPGQLVDLLNSVVVLSMSVTPILGKAGDALGSWLEDGKAGSSGEQEKDQEEEEEEGLDAKLERLGSDGIIVCGFGEVGQGVFKLLATADQRAYLSFDLNPARVSEAAVQGLPVVYGDGASPKLLESLGVVPPKAIIIAYNNLARRLQATEQLRSAFPGVPIVARARSEQEREELLEAGADLAVAESSEAALQLAQATITKVGAEAIDETVAREALGGPIQTALPTAMAGEDVDSEPEDLDLLALDNGMSRTEVSRLFQVFRSIDKDGNGEVDAEEVWEIIARGSPVPMSDKDFKKYMATLDLDGSGEVTFEEFLSVYRSRDSV</sequence>
<evidence type="ECO:0000256" key="8">
    <source>
        <dbReference type="ARBA" id="ARBA00022989"/>
    </source>
</evidence>
<dbReference type="InterPro" id="IPR038770">
    <property type="entry name" value="Na+/solute_symporter_sf"/>
</dbReference>
<feature type="transmembrane region" description="Helical" evidence="12">
    <location>
        <begin position="119"/>
        <end position="142"/>
    </location>
</feature>
<keyword evidence="8 12" id="KW-1133">Transmembrane helix</keyword>
<evidence type="ECO:0000259" key="13">
    <source>
        <dbReference type="PROSITE" id="PS50222"/>
    </source>
</evidence>
<dbReference type="InterPro" id="IPR011992">
    <property type="entry name" value="EF-hand-dom_pair"/>
</dbReference>
<dbReference type="AlphaFoldDB" id="A0A7S4SEW3"/>
<dbReference type="GO" id="GO:0005509">
    <property type="term" value="F:calcium ion binding"/>
    <property type="evidence" value="ECO:0007669"/>
    <property type="project" value="InterPro"/>
</dbReference>
<evidence type="ECO:0000256" key="2">
    <source>
        <dbReference type="ARBA" id="ARBA00022448"/>
    </source>
</evidence>
<evidence type="ECO:0000256" key="7">
    <source>
        <dbReference type="ARBA" id="ARBA00022958"/>
    </source>
</evidence>
<evidence type="ECO:0000313" key="15">
    <source>
        <dbReference type="EMBL" id="CAE4643446.1"/>
    </source>
</evidence>
<dbReference type="PANTHER" id="PTHR46157:SF4">
    <property type="entry name" value="K(+) EFFLUX ANTIPORTER 3, CHLOROPLASTIC"/>
    <property type="match status" value="1"/>
</dbReference>
<comment type="subcellular location">
    <subcellularLocation>
        <location evidence="1">Endomembrane system</location>
        <topology evidence="1">Multi-pass membrane protein</topology>
    </subcellularLocation>
</comment>
<dbReference type="GO" id="GO:0012505">
    <property type="term" value="C:endomembrane system"/>
    <property type="evidence" value="ECO:0007669"/>
    <property type="project" value="UniProtKB-SubCell"/>
</dbReference>
<dbReference type="InterPro" id="IPR018247">
    <property type="entry name" value="EF_Hand_1_Ca_BS"/>
</dbReference>
<feature type="compositionally biased region" description="Acidic residues" evidence="11">
    <location>
        <begin position="437"/>
        <end position="446"/>
    </location>
</feature>
<dbReference type="GO" id="GO:0015297">
    <property type="term" value="F:antiporter activity"/>
    <property type="evidence" value="ECO:0007669"/>
    <property type="project" value="UniProtKB-KW"/>
</dbReference>
<dbReference type="Gene3D" id="3.40.50.720">
    <property type="entry name" value="NAD(P)-binding Rossmann-like Domain"/>
    <property type="match status" value="1"/>
</dbReference>
<evidence type="ECO:0000256" key="5">
    <source>
        <dbReference type="ARBA" id="ARBA00022692"/>
    </source>
</evidence>
<dbReference type="PROSITE" id="PS00018">
    <property type="entry name" value="EF_HAND_1"/>
    <property type="match status" value="2"/>
</dbReference>
<feature type="domain" description="EF-hand" evidence="13">
    <location>
        <begin position="641"/>
        <end position="676"/>
    </location>
</feature>
<keyword evidence="7" id="KW-0630">Potassium</keyword>
<dbReference type="GO" id="GO:1902600">
    <property type="term" value="P:proton transmembrane transport"/>
    <property type="evidence" value="ECO:0007669"/>
    <property type="project" value="InterPro"/>
</dbReference>
<evidence type="ECO:0000259" key="14">
    <source>
        <dbReference type="PROSITE" id="PS51201"/>
    </source>
</evidence>
<protein>
    <recommendedName>
        <fullName evidence="16">Calmodulin</fullName>
    </recommendedName>
</protein>
<feature type="transmembrane region" description="Helical" evidence="12">
    <location>
        <begin position="222"/>
        <end position="241"/>
    </location>
</feature>
<feature type="transmembrane region" description="Helical" evidence="12">
    <location>
        <begin position="187"/>
        <end position="210"/>
    </location>
</feature>
<keyword evidence="4" id="KW-0633">Potassium transport</keyword>
<dbReference type="SUPFAM" id="SSF47473">
    <property type="entry name" value="EF-hand"/>
    <property type="match status" value="1"/>
</dbReference>
<dbReference type="InterPro" id="IPR003148">
    <property type="entry name" value="RCK_N"/>
</dbReference>
<dbReference type="Pfam" id="PF00999">
    <property type="entry name" value="Na_H_Exchanger"/>
    <property type="match status" value="1"/>
</dbReference>
<keyword evidence="3" id="KW-0050">Antiport</keyword>
<feature type="transmembrane region" description="Helical" evidence="12">
    <location>
        <begin position="63"/>
        <end position="80"/>
    </location>
</feature>
<evidence type="ECO:0000256" key="6">
    <source>
        <dbReference type="ARBA" id="ARBA00022837"/>
    </source>
</evidence>
<dbReference type="Gene3D" id="1.10.238.10">
    <property type="entry name" value="EF-hand"/>
    <property type="match status" value="1"/>
</dbReference>
<feature type="domain" description="RCK N-terminal" evidence="14">
    <location>
        <begin position="456"/>
        <end position="573"/>
    </location>
</feature>
<dbReference type="GO" id="GO:0006813">
    <property type="term" value="P:potassium ion transport"/>
    <property type="evidence" value="ECO:0007669"/>
    <property type="project" value="UniProtKB-KW"/>
</dbReference>
<evidence type="ECO:0000256" key="11">
    <source>
        <dbReference type="SAM" id="MobiDB-lite"/>
    </source>
</evidence>
<evidence type="ECO:0000256" key="10">
    <source>
        <dbReference type="ARBA" id="ARBA00023136"/>
    </source>
</evidence>
<feature type="domain" description="EF-hand" evidence="13">
    <location>
        <begin position="678"/>
        <end position="713"/>
    </location>
</feature>
<dbReference type="FunFam" id="3.40.50.720:FF:000036">
    <property type="entry name" value="Glutathione-regulated potassium-efflux system protein KefB"/>
    <property type="match status" value="1"/>
</dbReference>
<dbReference type="PROSITE" id="PS50222">
    <property type="entry name" value="EF_HAND_2"/>
    <property type="match status" value="2"/>
</dbReference>
<dbReference type="InterPro" id="IPR036291">
    <property type="entry name" value="NAD(P)-bd_dom_sf"/>
</dbReference>
<name>A0A7S4SEW3_9DINO</name>
<dbReference type="EMBL" id="HBNR01069457">
    <property type="protein sequence ID" value="CAE4643446.1"/>
    <property type="molecule type" value="Transcribed_RNA"/>
</dbReference>
<gene>
    <name evidence="15" type="ORF">AMON00008_LOCUS49189</name>
</gene>
<evidence type="ECO:0000256" key="12">
    <source>
        <dbReference type="SAM" id="Phobius"/>
    </source>
</evidence>
<keyword evidence="9" id="KW-0406">Ion transport</keyword>
<feature type="transmembrane region" description="Helical" evidence="12">
    <location>
        <begin position="333"/>
        <end position="355"/>
    </location>
</feature>
<feature type="transmembrane region" description="Helical" evidence="12">
    <location>
        <begin position="309"/>
        <end position="327"/>
    </location>
</feature>
<dbReference type="SUPFAM" id="SSF51735">
    <property type="entry name" value="NAD(P)-binding Rossmann-fold domains"/>
    <property type="match status" value="1"/>
</dbReference>